<keyword evidence="1" id="KW-0732">Signal</keyword>
<organism evidence="2 3">
    <name type="scientific">Faecalitalea cylindroides ATCC 27803</name>
    <dbReference type="NCBI Taxonomy" id="649755"/>
    <lineage>
        <taxon>Bacteria</taxon>
        <taxon>Bacillati</taxon>
        <taxon>Bacillota</taxon>
        <taxon>Erysipelotrichia</taxon>
        <taxon>Erysipelotrichales</taxon>
        <taxon>Erysipelotrichaceae</taxon>
        <taxon>Faecalitalea</taxon>
    </lineage>
</organism>
<name>U2P820_9FIRM</name>
<evidence type="ECO:0008006" key="4">
    <source>
        <dbReference type="Google" id="ProtNLM"/>
    </source>
</evidence>
<gene>
    <name evidence="2" type="ORF">HMPREF0367_00452</name>
</gene>
<proteinExistence type="predicted"/>
<evidence type="ECO:0000313" key="3">
    <source>
        <dbReference type="Proteomes" id="UP000016658"/>
    </source>
</evidence>
<comment type="caution">
    <text evidence="2">The sequence shown here is derived from an EMBL/GenBank/DDBJ whole genome shotgun (WGS) entry which is preliminary data.</text>
</comment>
<evidence type="ECO:0000256" key="1">
    <source>
        <dbReference type="SAM" id="SignalP"/>
    </source>
</evidence>
<dbReference type="HOGENOM" id="CLU_119075_0_0_9"/>
<accession>U2P820</accession>
<dbReference type="EMBL" id="AWVI01000020">
    <property type="protein sequence ID" value="ERK46655.1"/>
    <property type="molecule type" value="Genomic_DNA"/>
</dbReference>
<sequence length="145" mass="16087">MKKLLIVVTCVPLAFSLVACGESNSSETSGEVVTQEPEKVEKTYESVLSDYTLQIQNAVPNLINEFNTEADASDGSIESLAEISNNKVQDLAKICNDGVSEMAEIMYDKGDEYEVYEEWANQLQNVYMSEANKIQDAYMSRASAY</sequence>
<dbReference type="PROSITE" id="PS51257">
    <property type="entry name" value="PROKAR_LIPOPROTEIN"/>
    <property type="match status" value="1"/>
</dbReference>
<feature type="chain" id="PRO_5038607411" description="Lipoprotein" evidence="1">
    <location>
        <begin position="20"/>
        <end position="145"/>
    </location>
</feature>
<evidence type="ECO:0000313" key="2">
    <source>
        <dbReference type="EMBL" id="ERK46655.1"/>
    </source>
</evidence>
<reference evidence="2 3" key="1">
    <citation type="submission" date="2013-06" db="EMBL/GenBank/DDBJ databases">
        <authorList>
            <person name="Weinstock G."/>
            <person name="Sodergren E."/>
            <person name="Lobos E.A."/>
            <person name="Fulton L."/>
            <person name="Fulton R."/>
            <person name="Courtney L."/>
            <person name="Fronick C."/>
            <person name="O'Laughlin M."/>
            <person name="Godfrey J."/>
            <person name="Wilson R.M."/>
            <person name="Miner T."/>
            <person name="Farmer C."/>
            <person name="Delehaunty K."/>
            <person name="Cordes M."/>
            <person name="Minx P."/>
            <person name="Tomlinson C."/>
            <person name="Chen J."/>
            <person name="Wollam A."/>
            <person name="Pepin K.H."/>
            <person name="Bhonagiri V."/>
            <person name="Zhang X."/>
            <person name="Warren W."/>
            <person name="Mitreva M."/>
            <person name="Mardis E.R."/>
            <person name="Wilson R.K."/>
        </authorList>
    </citation>
    <scope>NUCLEOTIDE SEQUENCE [LARGE SCALE GENOMIC DNA]</scope>
    <source>
        <strain evidence="2 3">ATCC 27803</strain>
    </source>
</reference>
<feature type="signal peptide" evidence="1">
    <location>
        <begin position="1"/>
        <end position="19"/>
    </location>
</feature>
<protein>
    <recommendedName>
        <fullName evidence="4">Lipoprotein</fullName>
    </recommendedName>
</protein>
<dbReference type="Proteomes" id="UP000016658">
    <property type="component" value="Unassembled WGS sequence"/>
</dbReference>
<dbReference type="RefSeq" id="WP_035400903.1">
    <property type="nucleotide sequence ID" value="NZ_KI270978.1"/>
</dbReference>
<dbReference type="AlphaFoldDB" id="U2P820"/>